<evidence type="ECO:0000256" key="1">
    <source>
        <dbReference type="ARBA" id="ARBA00004571"/>
    </source>
</evidence>
<dbReference type="SUPFAM" id="SSF56935">
    <property type="entry name" value="Porins"/>
    <property type="match status" value="1"/>
</dbReference>
<dbReference type="Gene3D" id="2.40.170.20">
    <property type="entry name" value="TonB-dependent receptor, beta-barrel domain"/>
    <property type="match status" value="1"/>
</dbReference>
<keyword evidence="10 11" id="KW-0998">Cell outer membrane</keyword>
<feature type="signal peptide" evidence="13">
    <location>
        <begin position="1"/>
        <end position="23"/>
    </location>
</feature>
<evidence type="ECO:0000256" key="5">
    <source>
        <dbReference type="ARBA" id="ARBA00022692"/>
    </source>
</evidence>
<gene>
    <name evidence="16" type="ORF">SAMN06295937_101642</name>
</gene>
<name>A0A1T5DTD7_9SPHN</name>
<evidence type="ECO:0000256" key="7">
    <source>
        <dbReference type="ARBA" id="ARBA00023065"/>
    </source>
</evidence>
<evidence type="ECO:0000256" key="9">
    <source>
        <dbReference type="ARBA" id="ARBA00023136"/>
    </source>
</evidence>
<keyword evidence="9 11" id="KW-0472">Membrane</keyword>
<dbReference type="AlphaFoldDB" id="A0A1T5DTD7"/>
<evidence type="ECO:0000256" key="12">
    <source>
        <dbReference type="RuleBase" id="RU003357"/>
    </source>
</evidence>
<evidence type="ECO:0000256" key="13">
    <source>
        <dbReference type="SAM" id="SignalP"/>
    </source>
</evidence>
<evidence type="ECO:0000313" key="16">
    <source>
        <dbReference type="EMBL" id="SKB74984.1"/>
    </source>
</evidence>
<reference evidence="17" key="1">
    <citation type="submission" date="2017-02" db="EMBL/GenBank/DDBJ databases">
        <authorList>
            <person name="Varghese N."/>
            <person name="Submissions S."/>
        </authorList>
    </citation>
    <scope>NUCLEOTIDE SEQUENCE [LARGE SCALE GENOMIC DNA]</scope>
    <source>
        <strain evidence="17">R11H</strain>
    </source>
</reference>
<evidence type="ECO:0000256" key="6">
    <source>
        <dbReference type="ARBA" id="ARBA00023004"/>
    </source>
</evidence>
<evidence type="ECO:0000313" key="17">
    <source>
        <dbReference type="Proteomes" id="UP000190044"/>
    </source>
</evidence>
<dbReference type="RefSeq" id="WP_176141606.1">
    <property type="nucleotide sequence ID" value="NZ_FUYP01000016.1"/>
</dbReference>
<dbReference type="GO" id="GO:0006826">
    <property type="term" value="P:iron ion transport"/>
    <property type="evidence" value="ECO:0007669"/>
    <property type="project" value="UniProtKB-KW"/>
</dbReference>
<evidence type="ECO:0000259" key="15">
    <source>
        <dbReference type="Pfam" id="PF07715"/>
    </source>
</evidence>
<comment type="subcellular location">
    <subcellularLocation>
        <location evidence="1 11">Cell outer membrane</location>
        <topology evidence="1 11">Multi-pass membrane protein</topology>
    </subcellularLocation>
</comment>
<dbReference type="InterPro" id="IPR000531">
    <property type="entry name" value="Beta-barrel_TonB"/>
</dbReference>
<comment type="similarity">
    <text evidence="11 12">Belongs to the TonB-dependent receptor family.</text>
</comment>
<dbReference type="InterPro" id="IPR012910">
    <property type="entry name" value="Plug_dom"/>
</dbReference>
<keyword evidence="3 11" id="KW-1134">Transmembrane beta strand</keyword>
<sequence>MRRLEYLCLGASPLIFAVQPAMAQEMETQPAAVERAADDIVVTAQKREQSLQDVPISIAVVTGEALSDFHAKDMADIAASVPNLFVERLNAADVIYIRGFGSAPSNFAFDQSVSLYQDGIYAGRGKQFEAPFFDIERIEVLRGPQGALFGKNTPAGAISIVTANPTSQFEAGITGTYNFDLKGPEFTGYVSGPVTDNLGVRLAVKALDLGGYIPNRTTGKRDPRRNQTLARLTLQYENEGFDATAKLEYSRSRTKGAAIVLSTVTAPLEITKDRYADDYPFGFAESNNVTSKNASLTANYEIGDHVLTSITGYSTYDANRSNSYAKDVPAIYLNRIFEEFEQFSQEIRLASSAGKPLEYIVGTYFDWSDYALDYPRYYSGLPSGLTGSNVSIFDQSAQTLSFFAQATANLSPAFRVIGSARYTRTKKRGNFETITLSGMAFGAATTAKGRISEDNVDPSLTAQFDVTPDIMLYASYGRGSKSGGFVSNTVGTVDSTFIYRPERSTNYEVGVKAALLDRLLTLDLALYDLTFKNLQTSVYDPTLSPPGFVTKNAASATSRGIEWSVGLRPAQGLKLSWSGAYQNAKYDDFPGASCLASQPASICNPAAPVGAPNNPANNNLAGYKLAFSSKWSGSLQAQIKAPIADRYLLATTAQMNYRSKFFISDNQDPVYGIQPAYQKFDLRVQFGDLDERWNVALVGRNLTNERTYSFAFLWPGSLSYTPSGHRYLEETRTIAIEGNLRF</sequence>
<proteinExistence type="inferred from homology"/>
<keyword evidence="4" id="KW-0410">Iron transport</keyword>
<evidence type="ECO:0000256" key="3">
    <source>
        <dbReference type="ARBA" id="ARBA00022452"/>
    </source>
</evidence>
<evidence type="ECO:0000256" key="2">
    <source>
        <dbReference type="ARBA" id="ARBA00022448"/>
    </source>
</evidence>
<evidence type="ECO:0000256" key="4">
    <source>
        <dbReference type="ARBA" id="ARBA00022496"/>
    </source>
</evidence>
<feature type="chain" id="PRO_5010573443" evidence="13">
    <location>
        <begin position="24"/>
        <end position="742"/>
    </location>
</feature>
<keyword evidence="6" id="KW-0408">Iron</keyword>
<keyword evidence="13" id="KW-0732">Signal</keyword>
<keyword evidence="5 11" id="KW-0812">Transmembrane</keyword>
<dbReference type="Pfam" id="PF00593">
    <property type="entry name" value="TonB_dep_Rec_b-barrel"/>
    <property type="match status" value="1"/>
</dbReference>
<feature type="domain" description="TonB-dependent receptor-like beta-barrel" evidence="14">
    <location>
        <begin position="233"/>
        <end position="702"/>
    </location>
</feature>
<dbReference type="PANTHER" id="PTHR32552:SF81">
    <property type="entry name" value="TONB-DEPENDENT OUTER MEMBRANE RECEPTOR"/>
    <property type="match status" value="1"/>
</dbReference>
<accession>A0A1T5DTD7</accession>
<evidence type="ECO:0000256" key="8">
    <source>
        <dbReference type="ARBA" id="ARBA00023077"/>
    </source>
</evidence>
<evidence type="ECO:0000256" key="11">
    <source>
        <dbReference type="PROSITE-ProRule" id="PRU01360"/>
    </source>
</evidence>
<protein>
    <submittedName>
        <fullName evidence="16">Iron complex outermembrane recepter protein</fullName>
    </submittedName>
</protein>
<keyword evidence="8 12" id="KW-0798">TonB box</keyword>
<dbReference type="InterPro" id="IPR039426">
    <property type="entry name" value="TonB-dep_rcpt-like"/>
</dbReference>
<evidence type="ECO:0000256" key="10">
    <source>
        <dbReference type="ARBA" id="ARBA00023237"/>
    </source>
</evidence>
<organism evidence="16 17">
    <name type="scientific">Sphingopyxis flava</name>
    <dbReference type="NCBI Taxonomy" id="1507287"/>
    <lineage>
        <taxon>Bacteria</taxon>
        <taxon>Pseudomonadati</taxon>
        <taxon>Pseudomonadota</taxon>
        <taxon>Alphaproteobacteria</taxon>
        <taxon>Sphingomonadales</taxon>
        <taxon>Sphingomonadaceae</taxon>
        <taxon>Sphingopyxis</taxon>
    </lineage>
</organism>
<feature type="domain" description="TonB-dependent receptor plug" evidence="15">
    <location>
        <begin position="51"/>
        <end position="157"/>
    </location>
</feature>
<dbReference type="InterPro" id="IPR036942">
    <property type="entry name" value="Beta-barrel_TonB_sf"/>
</dbReference>
<dbReference type="Proteomes" id="UP000190044">
    <property type="component" value="Unassembled WGS sequence"/>
</dbReference>
<keyword evidence="2 11" id="KW-0813">Transport</keyword>
<dbReference type="PROSITE" id="PS52016">
    <property type="entry name" value="TONB_DEPENDENT_REC_3"/>
    <property type="match status" value="1"/>
</dbReference>
<dbReference type="PANTHER" id="PTHR32552">
    <property type="entry name" value="FERRICHROME IRON RECEPTOR-RELATED"/>
    <property type="match status" value="1"/>
</dbReference>
<keyword evidence="7" id="KW-0406">Ion transport</keyword>
<keyword evidence="17" id="KW-1185">Reference proteome</keyword>
<dbReference type="EMBL" id="FUYP01000016">
    <property type="protein sequence ID" value="SKB74984.1"/>
    <property type="molecule type" value="Genomic_DNA"/>
</dbReference>
<dbReference type="Pfam" id="PF07715">
    <property type="entry name" value="Plug"/>
    <property type="match status" value="1"/>
</dbReference>
<dbReference type="GO" id="GO:0009279">
    <property type="term" value="C:cell outer membrane"/>
    <property type="evidence" value="ECO:0007669"/>
    <property type="project" value="UniProtKB-SubCell"/>
</dbReference>
<evidence type="ECO:0000259" key="14">
    <source>
        <dbReference type="Pfam" id="PF00593"/>
    </source>
</evidence>